<evidence type="ECO:0000313" key="3">
    <source>
        <dbReference type="Proteomes" id="UP000190460"/>
    </source>
</evidence>
<feature type="chain" id="PRO_5013341123" evidence="1">
    <location>
        <begin position="24"/>
        <end position="194"/>
    </location>
</feature>
<gene>
    <name evidence="2" type="ORF">SAMN02745130_00777</name>
</gene>
<dbReference type="STRING" id="92487.SAMN02745130_00777"/>
<evidence type="ECO:0000256" key="1">
    <source>
        <dbReference type="SAM" id="SignalP"/>
    </source>
</evidence>
<dbReference type="RefSeq" id="WP_078921274.1">
    <property type="nucleotide sequence ID" value="NZ_FUYB01000003.1"/>
</dbReference>
<feature type="signal peptide" evidence="1">
    <location>
        <begin position="1"/>
        <end position="23"/>
    </location>
</feature>
<accession>A0A1T4W1Z8</accession>
<keyword evidence="1" id="KW-0732">Signal</keyword>
<name>A0A1T4W1Z8_9GAMM</name>
<dbReference type="Proteomes" id="UP000190460">
    <property type="component" value="Unassembled WGS sequence"/>
</dbReference>
<organism evidence="2 3">
    <name type="scientific">Thiothrix eikelboomii</name>
    <dbReference type="NCBI Taxonomy" id="92487"/>
    <lineage>
        <taxon>Bacteria</taxon>
        <taxon>Pseudomonadati</taxon>
        <taxon>Pseudomonadota</taxon>
        <taxon>Gammaproteobacteria</taxon>
        <taxon>Thiotrichales</taxon>
        <taxon>Thiotrichaceae</taxon>
        <taxon>Thiothrix</taxon>
    </lineage>
</organism>
<sequence>MLKRQLMTVVLFSLATVFTPLHADDVTDSIQEASEAYAKGDNAKAIESLNYAVQLIQQAKAKNLEQLLPQPLSGWTANAAESTAVGAAMFGGGITVEKRYTKGDSSISIQIVTDSPMLQGMMALFANPMFATSSGGKLEKVAGQKAISTYDAANQGGDYQFAVANQYMVTVKGEKVSADEMAAYAEGIDFKKME</sequence>
<dbReference type="AlphaFoldDB" id="A0A1T4W1Z8"/>
<dbReference type="OrthoDB" id="5766180at2"/>
<proteinExistence type="predicted"/>
<reference evidence="2 3" key="1">
    <citation type="submission" date="2017-02" db="EMBL/GenBank/DDBJ databases">
        <authorList>
            <person name="Peterson S.W."/>
        </authorList>
    </citation>
    <scope>NUCLEOTIDE SEQUENCE [LARGE SCALE GENOMIC DNA]</scope>
    <source>
        <strain evidence="2 3">ATCC 49788</strain>
    </source>
</reference>
<evidence type="ECO:0000313" key="2">
    <source>
        <dbReference type="EMBL" id="SKA71078.1"/>
    </source>
</evidence>
<protein>
    <submittedName>
        <fullName evidence="2">Uncharacterized protein</fullName>
    </submittedName>
</protein>
<keyword evidence="3" id="KW-1185">Reference proteome</keyword>
<dbReference type="EMBL" id="FUYB01000003">
    <property type="protein sequence ID" value="SKA71078.1"/>
    <property type="molecule type" value="Genomic_DNA"/>
</dbReference>